<comment type="caution">
    <text evidence="7">The sequence shown here is derived from an EMBL/GenBank/DDBJ whole genome shotgun (WGS) entry which is preliminary data.</text>
</comment>
<evidence type="ECO:0000256" key="4">
    <source>
        <dbReference type="ARBA" id="ARBA00023134"/>
    </source>
</evidence>
<feature type="domain" description="KH type-2" evidence="5">
    <location>
        <begin position="214"/>
        <end position="292"/>
    </location>
</feature>
<dbReference type="InterPro" id="IPR006073">
    <property type="entry name" value="GTP-bd"/>
</dbReference>
<dbReference type="Pfam" id="PF07650">
    <property type="entry name" value="KH_2"/>
    <property type="match status" value="1"/>
</dbReference>
<dbReference type="InterPro" id="IPR015946">
    <property type="entry name" value="KH_dom-like_a/b"/>
</dbReference>
<dbReference type="CDD" id="cd22534">
    <property type="entry name" value="KH-II_Era"/>
    <property type="match status" value="1"/>
</dbReference>
<dbReference type="GO" id="GO:0005829">
    <property type="term" value="C:cytosol"/>
    <property type="evidence" value="ECO:0007669"/>
    <property type="project" value="TreeGrafter"/>
</dbReference>
<comment type="similarity">
    <text evidence="1">Belongs to the TRAFAC class TrmE-Era-EngA-EngB-Septin-like GTPase superfamily. Era GTPase family.</text>
</comment>
<accession>A0A0F9RJA7</accession>
<dbReference type="GO" id="GO:0043024">
    <property type="term" value="F:ribosomal small subunit binding"/>
    <property type="evidence" value="ECO:0007669"/>
    <property type="project" value="TreeGrafter"/>
</dbReference>
<name>A0A0F9RJA7_9ZZZZ</name>
<dbReference type="Gene3D" id="3.40.50.300">
    <property type="entry name" value="P-loop containing nucleotide triphosphate hydrolases"/>
    <property type="match status" value="1"/>
</dbReference>
<evidence type="ECO:0000313" key="7">
    <source>
        <dbReference type="EMBL" id="KKN25101.1"/>
    </source>
</evidence>
<evidence type="ECO:0000256" key="2">
    <source>
        <dbReference type="ARBA" id="ARBA00022741"/>
    </source>
</evidence>
<evidence type="ECO:0000256" key="3">
    <source>
        <dbReference type="ARBA" id="ARBA00022884"/>
    </source>
</evidence>
<dbReference type="CDD" id="cd04163">
    <property type="entry name" value="Era"/>
    <property type="match status" value="1"/>
</dbReference>
<evidence type="ECO:0000256" key="1">
    <source>
        <dbReference type="ARBA" id="ARBA00007921"/>
    </source>
</evidence>
<dbReference type="PROSITE" id="PS50823">
    <property type="entry name" value="KH_TYPE_2"/>
    <property type="match status" value="1"/>
</dbReference>
<dbReference type="HAMAP" id="MF_00367">
    <property type="entry name" value="GTPase_Era"/>
    <property type="match status" value="1"/>
</dbReference>
<dbReference type="GO" id="GO:0000028">
    <property type="term" value="P:ribosomal small subunit assembly"/>
    <property type="evidence" value="ECO:0007669"/>
    <property type="project" value="TreeGrafter"/>
</dbReference>
<evidence type="ECO:0008006" key="8">
    <source>
        <dbReference type="Google" id="ProtNLM"/>
    </source>
</evidence>
<dbReference type="InterPro" id="IPR005662">
    <property type="entry name" value="GTPase_Era-like"/>
</dbReference>
<dbReference type="GO" id="GO:0019843">
    <property type="term" value="F:rRNA binding"/>
    <property type="evidence" value="ECO:0007669"/>
    <property type="project" value="TreeGrafter"/>
</dbReference>
<sequence length="308" mass="35187">MTKMKVGYVALIGRPNVGKSTLLNKMLGQKVAITSDKPQTTRISILGIKTTQKGQIIFVDNPGIHKPLHNLNKRMMSFVYSALETSNLINLLIDVTLKFGHGDEFVLETLKNISTPIFLLINKVDIVKKEKILLLIDKYKDLLNFKEIIPISALKGTNLDILEDLTYDNLPEAQKIFSDDEISDQSQRFLFSEIVREKVLSHVKQELPFVTAVYMDRLEDEIKDSSPNALSGNKKQVQYINATIFVEKETHRRIVIGKQGRLIKTIGTQARQELEQILGKRVYLDLWVKVKENWRDSPDVLDLIESQK</sequence>
<keyword evidence="4" id="KW-0342">GTP-binding</keyword>
<dbReference type="InterPro" id="IPR027417">
    <property type="entry name" value="P-loop_NTPase"/>
</dbReference>
<proteinExistence type="inferred from homology"/>
<dbReference type="NCBIfam" id="TIGR00231">
    <property type="entry name" value="small_GTP"/>
    <property type="match status" value="1"/>
</dbReference>
<feature type="domain" description="Era-type G" evidence="6">
    <location>
        <begin position="5"/>
        <end position="172"/>
    </location>
</feature>
<dbReference type="InterPro" id="IPR009019">
    <property type="entry name" value="KH_sf_prok-type"/>
</dbReference>
<evidence type="ECO:0000259" key="5">
    <source>
        <dbReference type="PROSITE" id="PS50823"/>
    </source>
</evidence>
<dbReference type="EMBL" id="LAZR01002829">
    <property type="protein sequence ID" value="KKN25101.1"/>
    <property type="molecule type" value="Genomic_DNA"/>
</dbReference>
<dbReference type="NCBIfam" id="NF000908">
    <property type="entry name" value="PRK00089.1"/>
    <property type="match status" value="1"/>
</dbReference>
<dbReference type="InterPro" id="IPR004044">
    <property type="entry name" value="KH_dom_type_2"/>
</dbReference>
<dbReference type="AlphaFoldDB" id="A0A0F9RJA7"/>
<dbReference type="GO" id="GO:0005525">
    <property type="term" value="F:GTP binding"/>
    <property type="evidence" value="ECO:0007669"/>
    <property type="project" value="UniProtKB-KW"/>
</dbReference>
<dbReference type="Gene3D" id="3.30.300.20">
    <property type="match status" value="1"/>
</dbReference>
<dbReference type="FunFam" id="3.40.50.300:FF:000094">
    <property type="entry name" value="GTPase Era"/>
    <property type="match status" value="1"/>
</dbReference>
<dbReference type="PANTHER" id="PTHR42698">
    <property type="entry name" value="GTPASE ERA"/>
    <property type="match status" value="1"/>
</dbReference>
<reference evidence="7" key="1">
    <citation type="journal article" date="2015" name="Nature">
        <title>Complex archaea that bridge the gap between prokaryotes and eukaryotes.</title>
        <authorList>
            <person name="Spang A."/>
            <person name="Saw J.H."/>
            <person name="Jorgensen S.L."/>
            <person name="Zaremba-Niedzwiedzka K."/>
            <person name="Martijn J."/>
            <person name="Lind A.E."/>
            <person name="van Eijk R."/>
            <person name="Schleper C."/>
            <person name="Guy L."/>
            <person name="Ettema T.J."/>
        </authorList>
    </citation>
    <scope>NUCLEOTIDE SEQUENCE</scope>
</reference>
<dbReference type="SUPFAM" id="SSF54814">
    <property type="entry name" value="Prokaryotic type KH domain (KH-domain type II)"/>
    <property type="match status" value="1"/>
</dbReference>
<evidence type="ECO:0000259" key="6">
    <source>
        <dbReference type="PROSITE" id="PS51713"/>
    </source>
</evidence>
<protein>
    <recommendedName>
        <fullName evidence="8">Era-type G domain-containing protein</fullName>
    </recommendedName>
</protein>
<dbReference type="SUPFAM" id="SSF52540">
    <property type="entry name" value="P-loop containing nucleoside triphosphate hydrolases"/>
    <property type="match status" value="1"/>
</dbReference>
<dbReference type="Pfam" id="PF01926">
    <property type="entry name" value="MMR_HSR1"/>
    <property type="match status" value="1"/>
</dbReference>
<keyword evidence="3" id="KW-0694">RNA-binding</keyword>
<gene>
    <name evidence="7" type="ORF">LCGC14_0888150</name>
</gene>
<dbReference type="NCBIfam" id="TIGR00436">
    <property type="entry name" value="era"/>
    <property type="match status" value="1"/>
</dbReference>
<dbReference type="PROSITE" id="PS51713">
    <property type="entry name" value="G_ERA"/>
    <property type="match status" value="1"/>
</dbReference>
<keyword evidence="2" id="KW-0547">Nucleotide-binding</keyword>
<organism evidence="7">
    <name type="scientific">marine sediment metagenome</name>
    <dbReference type="NCBI Taxonomy" id="412755"/>
    <lineage>
        <taxon>unclassified sequences</taxon>
        <taxon>metagenomes</taxon>
        <taxon>ecological metagenomes</taxon>
    </lineage>
</organism>
<dbReference type="InterPro" id="IPR030388">
    <property type="entry name" value="G_ERA_dom"/>
</dbReference>
<dbReference type="PANTHER" id="PTHR42698:SF1">
    <property type="entry name" value="GTPASE ERA, MITOCHONDRIAL"/>
    <property type="match status" value="1"/>
</dbReference>
<dbReference type="InterPro" id="IPR005225">
    <property type="entry name" value="Small_GTP-bd"/>
</dbReference>